<dbReference type="AlphaFoldDB" id="A0A0M9A441"/>
<keyword evidence="11" id="KW-1185">Reference proteome</keyword>
<reference evidence="10 11" key="1">
    <citation type="submission" date="2015-07" db="EMBL/GenBank/DDBJ databases">
        <title>The genome of Melipona quadrifasciata.</title>
        <authorList>
            <person name="Pan H."/>
            <person name="Kapheim K."/>
        </authorList>
    </citation>
    <scope>NUCLEOTIDE SEQUENCE [LARGE SCALE GENOMIC DNA]</scope>
    <source>
        <strain evidence="10">0111107301</strain>
        <tissue evidence="10">Whole body</tissue>
    </source>
</reference>
<feature type="active site" description="Proton donor/acceptor" evidence="8">
    <location>
        <position position="117"/>
    </location>
</feature>
<evidence type="ECO:0000256" key="5">
    <source>
        <dbReference type="ARBA" id="ARBA00022801"/>
    </source>
</evidence>
<keyword evidence="7" id="KW-0325">Glycoprotein</keyword>
<dbReference type="GO" id="GO:0008270">
    <property type="term" value="F:zinc ion binding"/>
    <property type="evidence" value="ECO:0007669"/>
    <property type="project" value="InterPro"/>
</dbReference>
<dbReference type="SMART" id="SM00631">
    <property type="entry name" value="Zn_pept"/>
    <property type="match status" value="1"/>
</dbReference>
<dbReference type="SUPFAM" id="SSF53187">
    <property type="entry name" value="Zn-dependent exopeptidases"/>
    <property type="match status" value="2"/>
</dbReference>
<gene>
    <name evidence="10" type="ORF">WN51_11144</name>
</gene>
<comment type="similarity">
    <text evidence="2 8">Belongs to the peptidase M14 family.</text>
</comment>
<dbReference type="STRING" id="166423.A0A0M9A441"/>
<evidence type="ECO:0000256" key="6">
    <source>
        <dbReference type="ARBA" id="ARBA00022833"/>
    </source>
</evidence>
<evidence type="ECO:0000256" key="2">
    <source>
        <dbReference type="ARBA" id="ARBA00005988"/>
    </source>
</evidence>
<dbReference type="InterPro" id="IPR057247">
    <property type="entry name" value="CARBOXYPEPT_ZN_2"/>
</dbReference>
<name>A0A0M9A441_9HYME</name>
<dbReference type="PROSITE" id="PS52035">
    <property type="entry name" value="PEPTIDASE_M14"/>
    <property type="match status" value="1"/>
</dbReference>
<accession>A0A0M9A441</accession>
<dbReference type="Gene3D" id="2.60.40.1120">
    <property type="entry name" value="Carboxypeptidase-like, regulatory domain"/>
    <property type="match status" value="1"/>
</dbReference>
<dbReference type="GO" id="GO:0006518">
    <property type="term" value="P:peptide metabolic process"/>
    <property type="evidence" value="ECO:0007669"/>
    <property type="project" value="TreeGrafter"/>
</dbReference>
<dbReference type="GO" id="GO:0004181">
    <property type="term" value="F:metallocarboxypeptidase activity"/>
    <property type="evidence" value="ECO:0007669"/>
    <property type="project" value="InterPro"/>
</dbReference>
<organism evidence="10 11">
    <name type="scientific">Melipona quadrifasciata</name>
    <dbReference type="NCBI Taxonomy" id="166423"/>
    <lineage>
        <taxon>Eukaryota</taxon>
        <taxon>Metazoa</taxon>
        <taxon>Ecdysozoa</taxon>
        <taxon>Arthropoda</taxon>
        <taxon>Hexapoda</taxon>
        <taxon>Insecta</taxon>
        <taxon>Pterygota</taxon>
        <taxon>Neoptera</taxon>
        <taxon>Endopterygota</taxon>
        <taxon>Hymenoptera</taxon>
        <taxon>Apocrita</taxon>
        <taxon>Aculeata</taxon>
        <taxon>Apoidea</taxon>
        <taxon>Anthophila</taxon>
        <taxon>Apidae</taxon>
        <taxon>Melipona</taxon>
    </lineage>
</organism>
<evidence type="ECO:0000313" key="11">
    <source>
        <dbReference type="Proteomes" id="UP000053105"/>
    </source>
</evidence>
<evidence type="ECO:0000256" key="3">
    <source>
        <dbReference type="ARBA" id="ARBA00022645"/>
    </source>
</evidence>
<dbReference type="InterPro" id="IPR000834">
    <property type="entry name" value="Peptidase_M14"/>
</dbReference>
<dbReference type="PANTHER" id="PTHR11532:SF62">
    <property type="entry name" value="CARBOXYPEPTIDASE D"/>
    <property type="match status" value="1"/>
</dbReference>
<evidence type="ECO:0000256" key="7">
    <source>
        <dbReference type="ARBA" id="ARBA00023180"/>
    </source>
</evidence>
<dbReference type="Pfam" id="PF13620">
    <property type="entry name" value="CarboxypepD_reg"/>
    <property type="match status" value="1"/>
</dbReference>
<sequence>MNWIASIPFVLSANFHGGALVANYPYDNEPKSEYNIESLSPDDKVFKALALAYSNAHPYMHLGEPCPSFPNGRNTVQSMLEKSFPNGITNGAAWYSVSGGMQDYNYIHSNDFEITIEVGCIKFPNATQLPEYWLENRESLLRLIEMSRKGIHGVIRSSIGNPIPNAKISVEGIKHDIYAANDGDYWRLLVPGKYNVTVSAVGYESQMQTVTVTDGVNMGEGENKKYFNTILISITISRIMILKQNRLVECYNNLVFFLIIKSSAYDFRLMANLQNIYLKNAELSARFSQLENHQPNIAEFKAGESLVSMMGAPEENKYRIGLIGGLFASQPMGREILLRLATHILMGNQIGDPPIQRILNNSVLHFVPGIDPGFDNVINVQECNPIVDDEIGKRLLSHNNNVTSDKLDMITNAFKTMLSSEEYDAIIILESGALEIG</sequence>
<evidence type="ECO:0000256" key="8">
    <source>
        <dbReference type="PROSITE-ProRule" id="PRU01379"/>
    </source>
</evidence>
<keyword evidence="3 10" id="KW-0121">Carboxypeptidase</keyword>
<evidence type="ECO:0000256" key="1">
    <source>
        <dbReference type="ARBA" id="ARBA00001947"/>
    </source>
</evidence>
<comment type="cofactor">
    <cofactor evidence="1">
        <name>Zn(2+)</name>
        <dbReference type="ChEBI" id="CHEBI:29105"/>
    </cofactor>
</comment>
<dbReference type="InterPro" id="IPR050753">
    <property type="entry name" value="Peptidase_M14_domain"/>
</dbReference>
<dbReference type="InterPro" id="IPR008969">
    <property type="entry name" value="CarboxyPept-like_regulatory"/>
</dbReference>
<evidence type="ECO:0000259" key="9">
    <source>
        <dbReference type="PROSITE" id="PS52035"/>
    </source>
</evidence>
<dbReference type="GO" id="GO:0005615">
    <property type="term" value="C:extracellular space"/>
    <property type="evidence" value="ECO:0007669"/>
    <property type="project" value="TreeGrafter"/>
</dbReference>
<dbReference type="PROSITE" id="PS00133">
    <property type="entry name" value="CARBOXYPEPT_ZN_2"/>
    <property type="match status" value="1"/>
</dbReference>
<feature type="domain" description="Peptidase M14" evidence="9">
    <location>
        <begin position="1"/>
        <end position="147"/>
    </location>
</feature>
<keyword evidence="3 10" id="KW-0645">Protease</keyword>
<proteinExistence type="inferred from homology"/>
<dbReference type="PANTHER" id="PTHR11532">
    <property type="entry name" value="PROTEASE M14 CARBOXYPEPTIDASE"/>
    <property type="match status" value="1"/>
</dbReference>
<keyword evidence="5" id="KW-0378">Hydrolase</keyword>
<dbReference type="Gene3D" id="3.40.630.10">
    <property type="entry name" value="Zn peptidases"/>
    <property type="match status" value="2"/>
</dbReference>
<dbReference type="OrthoDB" id="10249045at2759"/>
<evidence type="ECO:0000256" key="4">
    <source>
        <dbReference type="ARBA" id="ARBA00022723"/>
    </source>
</evidence>
<keyword evidence="4" id="KW-0479">Metal-binding</keyword>
<dbReference type="GO" id="GO:0016485">
    <property type="term" value="P:protein processing"/>
    <property type="evidence" value="ECO:0007669"/>
    <property type="project" value="TreeGrafter"/>
</dbReference>
<dbReference type="Pfam" id="PF00246">
    <property type="entry name" value="Peptidase_M14"/>
    <property type="match status" value="1"/>
</dbReference>
<dbReference type="SUPFAM" id="SSF49464">
    <property type="entry name" value="Carboxypeptidase regulatory domain-like"/>
    <property type="match status" value="1"/>
</dbReference>
<dbReference type="EMBL" id="KQ435740">
    <property type="protein sequence ID" value="KOX76817.1"/>
    <property type="molecule type" value="Genomic_DNA"/>
</dbReference>
<evidence type="ECO:0000313" key="10">
    <source>
        <dbReference type="EMBL" id="KOX76817.1"/>
    </source>
</evidence>
<keyword evidence="6" id="KW-0862">Zinc</keyword>
<dbReference type="FunFam" id="2.60.40.1120:FF:000004">
    <property type="entry name" value="Carboxypeptidase E"/>
    <property type="match status" value="1"/>
</dbReference>
<dbReference type="Proteomes" id="UP000053105">
    <property type="component" value="Unassembled WGS sequence"/>
</dbReference>
<dbReference type="CDD" id="cd11308">
    <property type="entry name" value="Peptidase_M14NE-CP-C_like"/>
    <property type="match status" value="1"/>
</dbReference>
<protein>
    <submittedName>
        <fullName evidence="10">Carboxypeptidase D</fullName>
    </submittedName>
</protein>